<evidence type="ECO:0000313" key="2">
    <source>
        <dbReference type="Proteomes" id="UP001597374"/>
    </source>
</evidence>
<dbReference type="RefSeq" id="WP_250428851.1">
    <property type="nucleotide sequence ID" value="NZ_JALPRR010000002.1"/>
</dbReference>
<dbReference type="InterPro" id="IPR025737">
    <property type="entry name" value="FApF"/>
</dbReference>
<protein>
    <submittedName>
        <fullName evidence="1">Transporter</fullName>
    </submittedName>
</protein>
<sequence length="259" mass="28758">MTPLLRWQFILLFRIITWIISPCLGQEVEKIQTERPGQTESSSVIPKGTLQLETGYQFQKATEEGLSIKTNAYPTALVRLGLLNWLELRIQSALRDSIVENGVARKVRGLAPLNVGVKFHLWQEQGWRPEAALIARAALPVGSEAYRPDNPEPELRLTFSNKLTEKIEAAYNLTFGWPGEDQSKGYTFSLSGEVHDKLKVFGEVFGNKVTGEQAEHQADAGILFLLLPNLQLDLAAGTGLSKAAPDYFITTGISVRLPR</sequence>
<proteinExistence type="predicted"/>
<evidence type="ECO:0000313" key="1">
    <source>
        <dbReference type="EMBL" id="MFD2245612.1"/>
    </source>
</evidence>
<organism evidence="1 2">
    <name type="scientific">Pontibacter ruber</name>
    <dbReference type="NCBI Taxonomy" id="1343895"/>
    <lineage>
        <taxon>Bacteria</taxon>
        <taxon>Pseudomonadati</taxon>
        <taxon>Bacteroidota</taxon>
        <taxon>Cytophagia</taxon>
        <taxon>Cytophagales</taxon>
        <taxon>Hymenobacteraceae</taxon>
        <taxon>Pontibacter</taxon>
    </lineage>
</organism>
<gene>
    <name evidence="1" type="ORF">ACFSKP_05050</name>
</gene>
<keyword evidence="2" id="KW-1185">Reference proteome</keyword>
<comment type="caution">
    <text evidence="1">The sequence shown here is derived from an EMBL/GenBank/DDBJ whole genome shotgun (WGS) entry which is preliminary data.</text>
</comment>
<name>A0ABW5CTE4_9BACT</name>
<reference evidence="2" key="1">
    <citation type="journal article" date="2019" name="Int. J. Syst. Evol. Microbiol.">
        <title>The Global Catalogue of Microorganisms (GCM) 10K type strain sequencing project: providing services to taxonomists for standard genome sequencing and annotation.</title>
        <authorList>
            <consortium name="The Broad Institute Genomics Platform"/>
            <consortium name="The Broad Institute Genome Sequencing Center for Infectious Disease"/>
            <person name="Wu L."/>
            <person name="Ma J."/>
        </authorList>
    </citation>
    <scope>NUCLEOTIDE SEQUENCE [LARGE SCALE GENOMIC DNA]</scope>
    <source>
        <strain evidence="2">CGMCC 4.1782</strain>
    </source>
</reference>
<dbReference type="Proteomes" id="UP001597374">
    <property type="component" value="Unassembled WGS sequence"/>
</dbReference>
<accession>A0ABW5CTE4</accession>
<dbReference type="Pfam" id="PF13557">
    <property type="entry name" value="Phenol_MetA_deg"/>
    <property type="match status" value="1"/>
</dbReference>
<dbReference type="EMBL" id="JBHUIM010000001">
    <property type="protein sequence ID" value="MFD2245612.1"/>
    <property type="molecule type" value="Genomic_DNA"/>
</dbReference>